<dbReference type="InterPro" id="IPR037069">
    <property type="entry name" value="AcylCoA_DH/ox_N_sf"/>
</dbReference>
<evidence type="ECO:0000259" key="7">
    <source>
        <dbReference type="Pfam" id="PF02770"/>
    </source>
</evidence>
<organism evidence="9 10">
    <name type="scientific">Candidatus Micrarchaeum acidiphilum ARMAN-2</name>
    <dbReference type="NCBI Taxonomy" id="425595"/>
    <lineage>
        <taxon>Archaea</taxon>
        <taxon>Candidatus Micrarchaeota</taxon>
        <taxon>Candidatus Micrarchaeia</taxon>
        <taxon>Candidatus Micrarchaeales</taxon>
        <taxon>Candidatus Micrarchaeaceae</taxon>
        <taxon>Candidatus Micrarchaeum</taxon>
    </lineage>
</organism>
<sequence>MEALFKSDIDDLKELGALSDKDVGVLEEADKAAEELAEPEYEHYLKHEFNSEAIGILAKHNLFGVPVEKKYGGTGSGALVHALVQQRLGQLGLGVSTLYDVQTFIAEPTVQRWGTEEQKSEHLKNMCSGKSIFAFGLTEPGEGSDQSLISTTYEESQGGYLLNGTKYLISNGSICNYIILFAARKAPGPKKEITAFIVDTKSKGFKVEMKLEEKIGLFTSDTSMLSFENVLVEKDAVLGGIGNGLRVAYSALLNGRIGIGSACIGVIEASLNASLKRSRERVQHGKQIGKHQLIQQHISAMRQNLEMARWPIFYAAMKKQEFDKDPNNVPALREMDMYSAMAKRIASRLAFESADRAVQVHGGFGYSLMSPVGQLFCDSRVARIYEGTDEIHDLKIASELLGDEFKAYR</sequence>
<evidence type="ECO:0000259" key="8">
    <source>
        <dbReference type="Pfam" id="PF02771"/>
    </source>
</evidence>
<evidence type="ECO:0000256" key="2">
    <source>
        <dbReference type="ARBA" id="ARBA00009347"/>
    </source>
</evidence>
<comment type="similarity">
    <text evidence="2 5">Belongs to the acyl-CoA dehydrogenase family.</text>
</comment>
<dbReference type="GO" id="GO:0003995">
    <property type="term" value="F:acyl-CoA dehydrogenase activity"/>
    <property type="evidence" value="ECO:0007669"/>
    <property type="project" value="TreeGrafter"/>
</dbReference>
<dbReference type="Gene3D" id="2.40.110.10">
    <property type="entry name" value="Butyryl-CoA Dehydrogenase, subunit A, domain 2"/>
    <property type="match status" value="1"/>
</dbReference>
<evidence type="ECO:0000313" key="10">
    <source>
        <dbReference type="Proteomes" id="UP000332487"/>
    </source>
</evidence>
<dbReference type="InterPro" id="IPR036250">
    <property type="entry name" value="AcylCo_DH-like_C"/>
</dbReference>
<evidence type="ECO:0000256" key="4">
    <source>
        <dbReference type="ARBA" id="ARBA00022827"/>
    </source>
</evidence>
<feature type="domain" description="Acyl-CoA dehydrogenase/oxidase N-terminal" evidence="8">
    <location>
        <begin position="27"/>
        <end position="130"/>
    </location>
</feature>
<dbReference type="Pfam" id="PF02770">
    <property type="entry name" value="Acyl-CoA_dh_M"/>
    <property type="match status" value="1"/>
</dbReference>
<evidence type="ECO:0000313" key="9">
    <source>
        <dbReference type="EMBL" id="EET90106.1"/>
    </source>
</evidence>
<keyword evidence="10" id="KW-1185">Reference proteome</keyword>
<feature type="domain" description="Acyl-CoA dehydrogenase/oxidase C-terminal" evidence="6">
    <location>
        <begin position="242"/>
        <end position="400"/>
    </location>
</feature>
<dbReference type="Pfam" id="PF02771">
    <property type="entry name" value="Acyl-CoA_dh_N"/>
    <property type="match status" value="1"/>
</dbReference>
<dbReference type="EMBL" id="GG697240">
    <property type="protein sequence ID" value="EET90106.1"/>
    <property type="molecule type" value="Genomic_DNA"/>
</dbReference>
<name>C7DHK4_MICA2</name>
<evidence type="ECO:0000259" key="6">
    <source>
        <dbReference type="Pfam" id="PF00441"/>
    </source>
</evidence>
<keyword evidence="3 5" id="KW-0285">Flavoprotein</keyword>
<reference evidence="9 10" key="2">
    <citation type="journal article" date="2010" name="Proc. Natl. Acad. Sci. U.S.A.">
        <title>Enigmatic, ultrasmall, uncultivated Archaea.</title>
        <authorList>
            <person name="Baker B.J."/>
            <person name="Comolli L.R."/>
            <person name="Dick G.J."/>
            <person name="Hauser L.J."/>
            <person name="Hyatt D."/>
            <person name="Dill B.D."/>
            <person name="Land M.L."/>
            <person name="Verberkmoes N.C."/>
            <person name="Hettich R.L."/>
            <person name="Banfield J.F."/>
        </authorList>
    </citation>
    <scope>NUCLEOTIDE SEQUENCE [LARGE SCALE GENOMIC DNA]</scope>
    <source>
        <strain evidence="9">ARMAN-2</strain>
    </source>
</reference>
<dbReference type="InterPro" id="IPR013786">
    <property type="entry name" value="AcylCoA_DH/ox_N"/>
</dbReference>
<comment type="cofactor">
    <cofactor evidence="1 5">
        <name>FAD</name>
        <dbReference type="ChEBI" id="CHEBI:57692"/>
    </cofactor>
</comment>
<protein>
    <submittedName>
        <fullName evidence="9">Acyl-CoA dehydrogenase domain protein</fullName>
    </submittedName>
</protein>
<reference evidence="9 10" key="1">
    <citation type="journal article" date="2009" name="Genome Biol.">
        <title>Community-wide analysis of microbial genome sequence signatures.</title>
        <authorList>
            <person name="Dick G.J."/>
            <person name="Andersson A.F."/>
            <person name="Baker B.J."/>
            <person name="Simmons S.L."/>
            <person name="Thomas B.C."/>
            <person name="Yelton A.P."/>
            <person name="Banfield J.F."/>
        </authorList>
    </citation>
    <scope>NUCLEOTIDE SEQUENCE [LARGE SCALE GENOMIC DNA]</scope>
    <source>
        <strain evidence="9">ARMAN-2</strain>
    </source>
</reference>
<dbReference type="GO" id="GO:0050660">
    <property type="term" value="F:flavin adenine dinucleotide binding"/>
    <property type="evidence" value="ECO:0007669"/>
    <property type="project" value="InterPro"/>
</dbReference>
<dbReference type="Pfam" id="PF00441">
    <property type="entry name" value="Acyl-CoA_dh_1"/>
    <property type="match status" value="1"/>
</dbReference>
<dbReference type="Proteomes" id="UP000332487">
    <property type="component" value="Unassembled WGS sequence"/>
</dbReference>
<dbReference type="Gene3D" id="1.10.540.10">
    <property type="entry name" value="Acyl-CoA dehydrogenase/oxidase, N-terminal domain"/>
    <property type="match status" value="1"/>
</dbReference>
<dbReference type="SUPFAM" id="SSF47203">
    <property type="entry name" value="Acyl-CoA dehydrogenase C-terminal domain-like"/>
    <property type="match status" value="1"/>
</dbReference>
<keyword evidence="5" id="KW-0560">Oxidoreductase</keyword>
<evidence type="ECO:0000256" key="5">
    <source>
        <dbReference type="RuleBase" id="RU362125"/>
    </source>
</evidence>
<dbReference type="SUPFAM" id="SSF56645">
    <property type="entry name" value="Acyl-CoA dehydrogenase NM domain-like"/>
    <property type="match status" value="1"/>
</dbReference>
<dbReference type="InterPro" id="IPR009100">
    <property type="entry name" value="AcylCoA_DH/oxidase_NM_dom_sf"/>
</dbReference>
<dbReference type="Gene3D" id="1.20.140.10">
    <property type="entry name" value="Butyryl-CoA Dehydrogenase, subunit A, domain 3"/>
    <property type="match status" value="1"/>
</dbReference>
<evidence type="ECO:0000256" key="3">
    <source>
        <dbReference type="ARBA" id="ARBA00022630"/>
    </source>
</evidence>
<dbReference type="InterPro" id="IPR046373">
    <property type="entry name" value="Acyl-CoA_Oxase/DH_mid-dom_sf"/>
</dbReference>
<dbReference type="InterPro" id="IPR006091">
    <property type="entry name" value="Acyl-CoA_Oxase/DH_mid-dom"/>
</dbReference>
<dbReference type="PANTHER" id="PTHR43884:SF12">
    <property type="entry name" value="ISOVALERYL-COA DEHYDROGENASE, MITOCHONDRIAL-RELATED"/>
    <property type="match status" value="1"/>
</dbReference>
<dbReference type="PANTHER" id="PTHR43884">
    <property type="entry name" value="ACYL-COA DEHYDROGENASE"/>
    <property type="match status" value="1"/>
</dbReference>
<dbReference type="InterPro" id="IPR009075">
    <property type="entry name" value="AcylCo_DH/oxidase_C"/>
</dbReference>
<gene>
    <name evidence="9" type="ORF">UNLARM2_0547</name>
</gene>
<accession>C7DHK4</accession>
<dbReference type="AlphaFoldDB" id="C7DHK4"/>
<evidence type="ECO:0000256" key="1">
    <source>
        <dbReference type="ARBA" id="ARBA00001974"/>
    </source>
</evidence>
<proteinExistence type="inferred from homology"/>
<feature type="domain" description="Acyl-CoA oxidase/dehydrogenase middle" evidence="7">
    <location>
        <begin position="134"/>
        <end position="230"/>
    </location>
</feature>
<keyword evidence="4 5" id="KW-0274">FAD</keyword>